<dbReference type="EMBL" id="CAJPIJ010000069">
    <property type="protein sequence ID" value="CAG1965730.1"/>
    <property type="molecule type" value="Genomic_DNA"/>
</dbReference>
<gene>
    <name evidence="1" type="ORF">MDCFG202_LOCUS31874</name>
</gene>
<evidence type="ECO:0000313" key="1">
    <source>
        <dbReference type="EMBL" id="CAG1965730.1"/>
    </source>
</evidence>
<dbReference type="CDD" id="cd00377">
    <property type="entry name" value="ICL_PEPM"/>
    <property type="match status" value="1"/>
</dbReference>
<dbReference type="Proteomes" id="UP000746612">
    <property type="component" value="Unassembled WGS sequence"/>
</dbReference>
<proteinExistence type="predicted"/>
<dbReference type="InterPro" id="IPR039556">
    <property type="entry name" value="ICL/PEPM"/>
</dbReference>
<dbReference type="PANTHER" id="PTHR42905">
    <property type="entry name" value="PHOSPHOENOLPYRUVATE CARBOXYLASE"/>
    <property type="match status" value="1"/>
</dbReference>
<reference evidence="1" key="1">
    <citation type="submission" date="2021-03" db="EMBL/GenBank/DDBJ databases">
        <authorList>
            <person name="Alouane T."/>
            <person name="Langin T."/>
            <person name="Bonhomme L."/>
        </authorList>
    </citation>
    <scope>NUCLEOTIDE SEQUENCE</scope>
    <source>
        <strain evidence="1">MDC_Fg202</strain>
    </source>
</reference>
<comment type="caution">
    <text evidence="1">The sequence shown here is derived from an EMBL/GenBank/DDBJ whole genome shotgun (WGS) entry which is preliminary data.</text>
</comment>
<dbReference type="SUPFAM" id="SSF51621">
    <property type="entry name" value="Phosphoenolpyruvate/pyruvate domain"/>
    <property type="match status" value="1"/>
</dbReference>
<organism evidence="1 2">
    <name type="scientific">Gibberella zeae</name>
    <name type="common">Wheat head blight fungus</name>
    <name type="synonym">Fusarium graminearum</name>
    <dbReference type="NCBI Taxonomy" id="5518"/>
    <lineage>
        <taxon>Eukaryota</taxon>
        <taxon>Fungi</taxon>
        <taxon>Dikarya</taxon>
        <taxon>Ascomycota</taxon>
        <taxon>Pezizomycotina</taxon>
        <taxon>Sordariomycetes</taxon>
        <taxon>Hypocreomycetidae</taxon>
        <taxon>Hypocreales</taxon>
        <taxon>Nectriaceae</taxon>
        <taxon>Fusarium</taxon>
    </lineage>
</organism>
<dbReference type="OrthoDB" id="429143at2759"/>
<dbReference type="PANTHER" id="PTHR42905:SF16">
    <property type="entry name" value="CARBOXYPHOSPHONOENOLPYRUVATE PHOSPHONOMUTASE-LIKE PROTEIN (AFU_ORTHOLOGUE AFUA_5G07230)"/>
    <property type="match status" value="1"/>
</dbReference>
<sequence>MSNHLAKQLKALHKPSAPIIFPNVWDVASFNTVKSLNTATSKPVKALATASWAVAATYGVQDEELTLEQNLEAIAKIGPLAKEAGIPLSADLQDGYGSQIVSVIKRAVEAGVVGANIEDVRPEDNSFYSIDEQVSRLKTVLQTAAEAGCADFVLNARCDMFHIDLGLSEAEVIKEAVARGKAYLEAGATTVFYWGGSGRGLRTPWVETLVKELDGRVAVKLAHKTEDALSTKDLANIGVARISVGPSLFLLAQEATKQAAERILAGGNL</sequence>
<dbReference type="AlphaFoldDB" id="A0A2H3GYK9"/>
<dbReference type="Pfam" id="PF13714">
    <property type="entry name" value="PEP_mutase"/>
    <property type="match status" value="1"/>
</dbReference>
<name>A0A2H3GYK9_GIBZA</name>
<accession>A0A2H3GYK9</accession>
<dbReference type="InterPro" id="IPR040442">
    <property type="entry name" value="Pyrv_kinase-like_dom_sf"/>
</dbReference>
<dbReference type="OMA" id="GRAENFF"/>
<evidence type="ECO:0000313" key="2">
    <source>
        <dbReference type="Proteomes" id="UP000746612"/>
    </source>
</evidence>
<dbReference type="GO" id="GO:0003824">
    <property type="term" value="F:catalytic activity"/>
    <property type="evidence" value="ECO:0007669"/>
    <property type="project" value="InterPro"/>
</dbReference>
<dbReference type="InterPro" id="IPR015813">
    <property type="entry name" value="Pyrv/PenolPyrv_kinase-like_dom"/>
</dbReference>
<protein>
    <submittedName>
        <fullName evidence="1">Uncharacterized protein</fullName>
    </submittedName>
</protein>
<dbReference type="Gene3D" id="3.20.20.60">
    <property type="entry name" value="Phosphoenolpyruvate-binding domains"/>
    <property type="match status" value="1"/>
</dbReference>